<dbReference type="AlphaFoldDB" id="A0A4Q0AJT4"/>
<keyword evidence="1" id="KW-0812">Transmembrane</keyword>
<protein>
    <submittedName>
        <fullName evidence="2">DoxX family membrane protein</fullName>
    </submittedName>
</protein>
<accession>A0A4Q0AJT4</accession>
<dbReference type="Proteomes" id="UP000289269">
    <property type="component" value="Unassembled WGS sequence"/>
</dbReference>
<evidence type="ECO:0000313" key="3">
    <source>
        <dbReference type="Proteomes" id="UP000289269"/>
    </source>
</evidence>
<feature type="transmembrane region" description="Helical" evidence="1">
    <location>
        <begin position="130"/>
        <end position="152"/>
    </location>
</feature>
<sequence length="165" mass="17764">MAKNSRGADLRNSAVALGRLMLGFVFFWAFLDKLLGLGVNTPPAKAWLAGDSPTTGFLRGVEGPFAGFFHTLAGQAWVDWLFMLGLLGVGAALLLGVGVRLAAISGSALLLLMWAASLPLKHNPVVDDHLVYIALLAIIATAPKKYSLAGWWQALPAVRKNRWLW</sequence>
<keyword evidence="1" id="KW-1133">Transmembrane helix</keyword>
<evidence type="ECO:0000313" key="2">
    <source>
        <dbReference type="EMBL" id="RWZ79819.1"/>
    </source>
</evidence>
<keyword evidence="3" id="KW-1185">Reference proteome</keyword>
<proteinExistence type="predicted"/>
<organism evidence="2 3">
    <name type="scientific">Candidatus Chaera renei</name>
    <dbReference type="NCBI Taxonomy" id="2506947"/>
    <lineage>
        <taxon>Bacteria</taxon>
        <taxon>Candidatus Saccharimonadota</taxon>
        <taxon>Candidatus Saccharimonadia</taxon>
        <taxon>Candidatus Saccharimonadales</taxon>
        <taxon>Candidatus Saccharimonadaceae</taxon>
        <taxon>Candidatus Chaera</taxon>
    </lineage>
</organism>
<dbReference type="EMBL" id="SCKW01000002">
    <property type="protein sequence ID" value="RWZ79819.1"/>
    <property type="molecule type" value="Genomic_DNA"/>
</dbReference>
<feature type="transmembrane region" description="Helical" evidence="1">
    <location>
        <begin position="12"/>
        <end position="31"/>
    </location>
</feature>
<name>A0A4Q0AJT4_9BACT</name>
<keyword evidence="1" id="KW-0472">Membrane</keyword>
<feature type="transmembrane region" description="Helical" evidence="1">
    <location>
        <begin position="101"/>
        <end position="118"/>
    </location>
</feature>
<feature type="transmembrane region" description="Helical" evidence="1">
    <location>
        <begin position="77"/>
        <end position="94"/>
    </location>
</feature>
<comment type="caution">
    <text evidence="2">The sequence shown here is derived from an EMBL/GenBank/DDBJ whole genome shotgun (WGS) entry which is preliminary data.</text>
</comment>
<evidence type="ECO:0000256" key="1">
    <source>
        <dbReference type="SAM" id="Phobius"/>
    </source>
</evidence>
<gene>
    <name evidence="2" type="ORF">EOT04_00305</name>
</gene>
<reference evidence="2" key="1">
    <citation type="submission" date="2019-01" db="EMBL/GenBank/DDBJ databases">
        <title>Genomic signatures and co-occurrence patterns of the ultra-small Saccharimodia (Patescibacteria phylum) suggest a symbiotic lifestyle.</title>
        <authorList>
            <person name="Lemos L."/>
            <person name="Medeiros J."/>
            <person name="Andreote F."/>
            <person name="Fernandes G."/>
            <person name="Varani A."/>
            <person name="Oliveira G."/>
            <person name="Pylro V."/>
        </authorList>
    </citation>
    <scope>NUCLEOTIDE SEQUENCE [LARGE SCALE GENOMIC DNA]</scope>
    <source>
        <strain evidence="2">AMD01</strain>
    </source>
</reference>